<protein>
    <submittedName>
        <fullName evidence="1">SIR2 family protein</fullName>
    </submittedName>
</protein>
<reference evidence="1 2" key="1">
    <citation type="submission" date="2017-08" db="EMBL/GenBank/DDBJ databases">
        <title>Draft Genome Sequence of Hafnia alvei CITHA-6 Isolated from Raw Bovine Milk.</title>
        <authorList>
            <person name="Culligan E.P."/>
            <person name="Mcsweeney A."/>
            <person name="O'Doherty C."/>
            <person name="Gleeson E."/>
            <person name="O'Riordan D."/>
            <person name="Sleator R.D."/>
        </authorList>
    </citation>
    <scope>NUCLEOTIDE SEQUENCE [LARGE SCALE GENOMIC DNA]</scope>
    <source>
        <strain evidence="1 2">CITHA-6</strain>
    </source>
</reference>
<dbReference type="Pfam" id="PF13289">
    <property type="entry name" value="SIR2_2"/>
    <property type="match status" value="1"/>
</dbReference>
<dbReference type="AlphaFoldDB" id="A0A2A2M6G3"/>
<dbReference type="EMBL" id="NQMS01000017">
    <property type="protein sequence ID" value="PAV94219.1"/>
    <property type="molecule type" value="Genomic_DNA"/>
</dbReference>
<sequence length="509" mass="58929">MNINEFVNNYKNHPVLFVGTGFSLRYLTQSYSWDALLKKVVIDLTGNVEDYYDIRYRHQIEAKTNYEKVASDIEELFNQALGKDRHGEFEFINDEFYKDMNEGGHGRSRFKMYLAHLLRDTTLKDDVEEEIKLLAKARKNIGSVITTNYDLLIEKTFEFSPLIGNNILLSNPYGSVYKIHGCVTDSEGMIITENDYVNFNDKYELIRAQLLSLFIHNPIIFIGYSISDNNIKNILKTIFSCVDPRSEMAEQIRRNFLLIEFDSESESQDVVEHDIDIEGLSTIRINKIKTNAFDVIYEAISSLLLPVSAMDIRKVQRVWGEIRSGGNIKVSITEDIDSLNNGDMVLAIGTSKTVKYEYQTTSEMMQNYFKILDEENYQLILLLNKQQVSKSQHFPFYAFGGICPELNNIEACKRRQKEKVDEVFNRTPQSCKVDYDNLEEIYEGSYSISKQCSLVFYSAYRDILPLSVFKSFLINFEDKKCTDYRRLLCLYDLKAPLPKARKQPLVLPG</sequence>
<proteinExistence type="predicted"/>
<gene>
    <name evidence="1" type="ORF">CJD50_22060</name>
</gene>
<keyword evidence="2" id="KW-1185">Reference proteome</keyword>
<dbReference type="PIRSF" id="PIRSF014677">
    <property type="entry name" value="UCP014677"/>
    <property type="match status" value="1"/>
</dbReference>
<dbReference type="Proteomes" id="UP000218796">
    <property type="component" value="Unassembled WGS sequence"/>
</dbReference>
<dbReference type="OrthoDB" id="95129at2"/>
<name>A0A2A2M6G3_9GAMM</name>
<organism evidence="1 2">
    <name type="scientific">Hafnia paralvei</name>
    <dbReference type="NCBI Taxonomy" id="546367"/>
    <lineage>
        <taxon>Bacteria</taxon>
        <taxon>Pseudomonadati</taxon>
        <taxon>Pseudomonadota</taxon>
        <taxon>Gammaproteobacteria</taxon>
        <taxon>Enterobacterales</taxon>
        <taxon>Hafniaceae</taxon>
        <taxon>Hafnia</taxon>
    </lineage>
</organism>
<evidence type="ECO:0000313" key="1">
    <source>
        <dbReference type="EMBL" id="PAV94219.1"/>
    </source>
</evidence>
<accession>A0A2A2M6G3</accession>
<dbReference type="RefSeq" id="WP_050880444.1">
    <property type="nucleotide sequence ID" value="NZ_NQMS01000017.1"/>
</dbReference>
<comment type="caution">
    <text evidence="1">The sequence shown here is derived from an EMBL/GenBank/DDBJ whole genome shotgun (WGS) entry which is preliminary data.</text>
</comment>
<dbReference type="InterPro" id="IPR011202">
    <property type="entry name" value="UCP014677"/>
</dbReference>
<dbReference type="GeneID" id="57211236"/>
<evidence type="ECO:0000313" key="2">
    <source>
        <dbReference type="Proteomes" id="UP000218796"/>
    </source>
</evidence>